<evidence type="ECO:0000256" key="1">
    <source>
        <dbReference type="ARBA" id="ARBA00022670"/>
    </source>
</evidence>
<feature type="domain" description="CCHC-type" evidence="16">
    <location>
        <begin position="198"/>
        <end position="213"/>
    </location>
</feature>
<dbReference type="PROSITE" id="PS50158">
    <property type="entry name" value="ZF_CCHC"/>
    <property type="match status" value="1"/>
</dbReference>
<evidence type="ECO:0000256" key="15">
    <source>
        <dbReference type="SAM" id="MobiDB-lite"/>
    </source>
</evidence>
<keyword evidence="5" id="KW-0064">Aspartyl protease</keyword>
<dbReference type="SUPFAM" id="SSF50630">
    <property type="entry name" value="Acid proteases"/>
    <property type="match status" value="1"/>
</dbReference>
<dbReference type="Pfam" id="PF24664">
    <property type="entry name" value="Monjiviricetes_fusion"/>
    <property type="match status" value="1"/>
</dbReference>
<sequence length="2393" mass="272296">MFDTRRMDRSTAILQLASRKMQPGEDVNKFIADITNLVENSVYQEPAPEEENAADAALRRQRNQRIIQDHIMLHVQQNAVPALRLHLARGRYQTVTEMTREALQWQALHDIERETEDTRKLSALVAQMEATIKTVNNRPQQPWNNPRPRSGNAATSCQLCQKQGHTADRCYQRNRQQGASPGSSRQQPQGARGTSRNCNNCGKPGHLAAQCRRYCHHCKQKSHWTVECDRPSPQRQGQPAQRQGYPSNRNNGYQGPQYNNGRPNQQRQPRQIAEVTEEQPQQQPPADILAVSTQEEETVTEPVVTRDDIIQARRQLRKAAKVKIGYNTAVTPTPQPRQTAEVTKEQPQQQPPTDTPAESTKQEETVTEPVVTRDDIIQAKRQLRKAVKVKIGHITTATLTPRSESDRTEKQERPQKIEKCPDTDEPKPQIAIRQPRTTPTWSQSRRTASTTGWLLRIVLLALFCTAAGNATTAQHSSYVDTPLYCPEANSLQAFKLPPDIECTVPSSIQQHRQPINITVYKENQVSHRSTLKICYRETYTFTSKPQIVVTSQVVSPAMTVTVQQHSVSKDDCKTWEENTRTQDGTLEAGTKAMGQAKRFITHKWTTQELEPTASTAQTFTQTVSVLITQVSFFVEEKKMSSLALPIGQCDYKTGTCTTTTSLTAEKDSPLNRQAPDRLWAVMEYYDLSYTVRGDRQYRLVWTPSAEIDCPYQTDRFIQGKIHTGWFMSNDATFALTFKHPPQTKDLQCGDTTVKLYKSEQGKLVQVHGSDQEFRSIIEGSFNNSSTAKRPKRDLTSDTTLAAKLQGLELTMEDRIGDLTRNMILQQCKHQQTLFRYIKDLFLMQPTLAARTLFKDSQLKATTLAQHVVISKCLPIRNFRFHQPRWDENICFTKPPIAFTIFNMNHTGFLDVRTLEIQKEHPPFHDCSNQTSYFLPKGDEIYKTDLNFTKFTVQTVTKLEREAWGVTLIKPPEIQHVIFTPDGDIRIADLKSPVTVHDLYNQLNDQREFLRTVFKLPKSETSHSIHLPPLDATIAEGTFDPASWLPWLGMRVNLFDIAVGVAAIGFYIYLLYQMILICHRLNKQKYQRPGIRTIQRKAAAKQEQQELQELRAPLVANSTSQNTRQETTTTRQAPQRPPPWTPPAPASTGLYPKIESSWPPPMVATVNNGQKQKYTITRLQVGTRSCRALIDSGAERSLIDEATAKRYGRTFKPATVELQGVQGSRLQQSGMINLPVEAGDTTADVEFHVIPNLSSGTYQVLLGIDYLSQLNQGVLVNYQQQNIHLNGKCYDILAITTKEPVNCIRLVSTVNLNPWETTRISARAIAREKLPPAMLFEPNERILEKKPICLTPELVYPDESGEVQVIISNESATPMTLYPDTNIGSFDTEIQAFEIAEIQSETPTMTEQEFKNAIDLKGSNLTESQKEQLIKVLWDNKKAFCLSEEEIGYTDVAKHELHIKPNVEIKLNKRYPIPYQLTGELQKIIDRMEMQGILRKAATPYISPILLVKKKPESPQAKPVYRLCVDFRDLNQILVPERQCMPRIPDLLAKLKGSEYFTTLDMAQAFFQVALEEESQKYCGISTPDGQTYVFTRAPMGLQTSPAALSRAASLILQGINRVSTYVDDLLVFNETFEDHLETLKATLEALGKYGMKLKLQKCKFAKPTITFLGHKIDKNGIQIDRALVDKVQKVPKPQNVTQLRCFLGLCNFFRKHVPNYAKKAKPLTDLLKGTPNTKAQASKTPLKWTEEATQTFEDMKKWIAEDLRLTHPDFNKQFIVSSDASTKGIGAMLSQKDETGKEKPIAFTSRQLREAETRYAVTHLELLAVFYAFKTFEQFLYAAQIPTLLRIDHAPLRGLLTGKTLRNNQVLRWLLYLQQFQMQIEYVPGASTKHAVPDALSRLYEDQETPINFVTIKHPIPHLQALKEAQAEDPFCQGIRALWEQKPMDDSLAMRYKRHIQRHLSDYADIHGIIHRTADHTQQIVLPFKYRETICHSLHALPLAAHLGFDKTLERIRRHYFWISMVSDIRTFCQDCMDCAKNKSGQLHKGLIQMPEIPMKPMDKLSVDLVGPMVPTKIRNETVTHILTILCCFSKFAFAFPIPDLSAETTAETLFQVFCMFGIPMEISTDNGKNFTASLLAEALEILGVKHIFSSTYHPQANHVERLHSTLHNMLRHYTAENPNEWHKYLSATIYAYNTAKQSSSTYSPFELVFARKPLMPTELTTQLNLVRYMDEPSYAARMQEAITLARDIARHHLKVAQEKNTGRANKNRMAPTLAIGTRVMLQIPMRQGKHQAKFTGPYEIVKRNSVTSVMIRKIDDPTQEPFQVHTDRLKPIASPTPKVLLPDLRPSDPRRLQRQHRQLFSKEVGVQADDETLADTVRKKYNLRSKPILLDK</sequence>
<keyword evidence="11" id="KW-0695">RNA-directed DNA polymerase</keyword>
<dbReference type="Gene3D" id="4.10.60.10">
    <property type="entry name" value="Zinc finger, CCHC-type"/>
    <property type="match status" value="1"/>
</dbReference>
<feature type="compositionally biased region" description="Basic and acidic residues" evidence="15">
    <location>
        <begin position="403"/>
        <end position="427"/>
    </location>
</feature>
<dbReference type="SUPFAM" id="SSF53098">
    <property type="entry name" value="Ribonuclease H-like"/>
    <property type="match status" value="1"/>
</dbReference>
<keyword evidence="8" id="KW-0460">Magnesium</keyword>
<dbReference type="Pfam" id="PF13975">
    <property type="entry name" value="gag-asp_proteas"/>
    <property type="match status" value="1"/>
</dbReference>
<organism evidence="20 21">
    <name type="scientific">Macrostomum lignano</name>
    <dbReference type="NCBI Taxonomy" id="282301"/>
    <lineage>
        <taxon>Eukaryota</taxon>
        <taxon>Metazoa</taxon>
        <taxon>Spiralia</taxon>
        <taxon>Lophotrochozoa</taxon>
        <taxon>Platyhelminthes</taxon>
        <taxon>Rhabditophora</taxon>
        <taxon>Macrostomorpha</taxon>
        <taxon>Macrostomida</taxon>
        <taxon>Macrostomidae</taxon>
        <taxon>Macrostomum</taxon>
    </lineage>
</organism>
<feature type="region of interest" description="Disordered" evidence="15">
    <location>
        <begin position="174"/>
        <end position="200"/>
    </location>
</feature>
<dbReference type="SUPFAM" id="SSF56672">
    <property type="entry name" value="DNA/RNA polymerases"/>
    <property type="match status" value="1"/>
</dbReference>
<dbReference type="Gene3D" id="3.10.10.10">
    <property type="entry name" value="HIV Type 1 Reverse Transcriptase, subunit A, domain 1"/>
    <property type="match status" value="1"/>
</dbReference>
<reference evidence="20 21" key="1">
    <citation type="submission" date="2017-06" db="EMBL/GenBank/DDBJ databases">
        <title>A platform for efficient transgenesis in Macrostomum lignano, a flatworm model organism for stem cell research.</title>
        <authorList>
            <person name="Berezikov E."/>
        </authorList>
    </citation>
    <scope>NUCLEOTIDE SEQUENCE [LARGE SCALE GENOMIC DNA]</scope>
    <source>
        <strain evidence="20">DV1</strain>
        <tissue evidence="20">Whole organism</tissue>
    </source>
</reference>
<dbReference type="STRING" id="282301.A0A267FDF0"/>
<feature type="region of interest" description="Disordered" evidence="15">
    <location>
        <begin position="132"/>
        <end position="158"/>
    </location>
</feature>
<dbReference type="PROSITE" id="PS50175">
    <property type="entry name" value="ASP_PROT_RETROV"/>
    <property type="match status" value="1"/>
</dbReference>
<feature type="compositionally biased region" description="Polar residues" evidence="15">
    <location>
        <begin position="328"/>
        <end position="341"/>
    </location>
</feature>
<dbReference type="FunFam" id="3.10.20.370:FF:000001">
    <property type="entry name" value="Retrovirus-related Pol polyprotein from transposon 17.6-like protein"/>
    <property type="match status" value="1"/>
</dbReference>
<keyword evidence="13" id="KW-0511">Multifunctional enzyme</keyword>
<keyword evidence="14" id="KW-0862">Zinc</keyword>
<feature type="domain" description="Reverse transcriptase" evidence="18">
    <location>
        <begin position="1488"/>
        <end position="1672"/>
    </location>
</feature>
<evidence type="ECO:0000256" key="7">
    <source>
        <dbReference type="ARBA" id="ARBA00022801"/>
    </source>
</evidence>
<dbReference type="InterPro" id="IPR043502">
    <property type="entry name" value="DNA/RNA_pol_sf"/>
</dbReference>
<protein>
    <recommendedName>
        <fullName evidence="22">Reverse transcriptase</fullName>
    </recommendedName>
</protein>
<dbReference type="Pfam" id="PF00665">
    <property type="entry name" value="rve"/>
    <property type="match status" value="1"/>
</dbReference>
<dbReference type="Pfam" id="PF17921">
    <property type="entry name" value="Integrase_H2C2"/>
    <property type="match status" value="1"/>
</dbReference>
<evidence type="ECO:0000256" key="14">
    <source>
        <dbReference type="PROSITE-ProRule" id="PRU00047"/>
    </source>
</evidence>
<dbReference type="GO" id="GO:0006508">
    <property type="term" value="P:proteolysis"/>
    <property type="evidence" value="ECO:0007669"/>
    <property type="project" value="UniProtKB-KW"/>
</dbReference>
<evidence type="ECO:0000256" key="6">
    <source>
        <dbReference type="ARBA" id="ARBA00022759"/>
    </source>
</evidence>
<dbReference type="InterPro" id="IPR043128">
    <property type="entry name" value="Rev_trsase/Diguanyl_cyclase"/>
</dbReference>
<dbReference type="Gene3D" id="1.10.340.70">
    <property type="match status" value="1"/>
</dbReference>
<evidence type="ECO:0000256" key="3">
    <source>
        <dbReference type="ARBA" id="ARBA00022695"/>
    </source>
</evidence>
<dbReference type="GO" id="GO:0003964">
    <property type="term" value="F:RNA-directed DNA polymerase activity"/>
    <property type="evidence" value="ECO:0007669"/>
    <property type="project" value="UniProtKB-KW"/>
</dbReference>
<dbReference type="Proteomes" id="UP000215902">
    <property type="component" value="Unassembled WGS sequence"/>
</dbReference>
<keyword evidence="3" id="KW-0548">Nucleotidyltransferase</keyword>
<feature type="region of interest" description="Disordered" evidence="15">
    <location>
        <begin position="327"/>
        <end position="369"/>
    </location>
</feature>
<dbReference type="PROSITE" id="PS00141">
    <property type="entry name" value="ASP_PROTEASE"/>
    <property type="match status" value="1"/>
</dbReference>
<dbReference type="InterPro" id="IPR001995">
    <property type="entry name" value="Peptidase_A2_cat"/>
</dbReference>
<dbReference type="InterPro" id="IPR041577">
    <property type="entry name" value="RT_RNaseH_2"/>
</dbReference>
<evidence type="ECO:0000256" key="2">
    <source>
        <dbReference type="ARBA" id="ARBA00022679"/>
    </source>
</evidence>
<accession>A0A267FDF0</accession>
<evidence type="ECO:0000256" key="9">
    <source>
        <dbReference type="ARBA" id="ARBA00022884"/>
    </source>
</evidence>
<evidence type="ECO:0000256" key="11">
    <source>
        <dbReference type="ARBA" id="ARBA00022918"/>
    </source>
</evidence>
<feature type="compositionally biased region" description="Low complexity" evidence="15">
    <location>
        <begin position="1113"/>
        <end position="1133"/>
    </location>
</feature>
<dbReference type="GO" id="GO:0003723">
    <property type="term" value="F:RNA binding"/>
    <property type="evidence" value="ECO:0007669"/>
    <property type="project" value="UniProtKB-KW"/>
</dbReference>
<dbReference type="InterPro" id="IPR001878">
    <property type="entry name" value="Znf_CCHC"/>
</dbReference>
<dbReference type="FunFam" id="1.10.340.70:FF:000001">
    <property type="entry name" value="Retrovirus-related Pol polyprotein from transposon gypsy-like Protein"/>
    <property type="match status" value="1"/>
</dbReference>
<evidence type="ECO:0000256" key="8">
    <source>
        <dbReference type="ARBA" id="ARBA00022842"/>
    </source>
</evidence>
<dbReference type="CDD" id="cd01647">
    <property type="entry name" value="RT_LTR"/>
    <property type="match status" value="1"/>
</dbReference>
<keyword evidence="21" id="KW-1185">Reference proteome</keyword>
<proteinExistence type="predicted"/>
<dbReference type="PANTHER" id="PTHR37984">
    <property type="entry name" value="PROTEIN CBG26694"/>
    <property type="match status" value="1"/>
</dbReference>
<dbReference type="OrthoDB" id="6144966at2759"/>
<feature type="region of interest" description="Disordered" evidence="15">
    <location>
        <begin position="398"/>
        <end position="445"/>
    </location>
</feature>
<dbReference type="InterPro" id="IPR036875">
    <property type="entry name" value="Znf_CCHC_sf"/>
</dbReference>
<dbReference type="PROSITE" id="PS50878">
    <property type="entry name" value="RT_POL"/>
    <property type="match status" value="1"/>
</dbReference>
<dbReference type="InterPro" id="IPR001969">
    <property type="entry name" value="Aspartic_peptidase_AS"/>
</dbReference>
<evidence type="ECO:0000256" key="10">
    <source>
        <dbReference type="ARBA" id="ARBA00022908"/>
    </source>
</evidence>
<dbReference type="GO" id="GO:0004519">
    <property type="term" value="F:endonuclease activity"/>
    <property type="evidence" value="ECO:0007669"/>
    <property type="project" value="UniProtKB-KW"/>
</dbReference>
<keyword evidence="10" id="KW-0229">DNA integration</keyword>
<dbReference type="Pfam" id="PF00078">
    <property type="entry name" value="RVT_1"/>
    <property type="match status" value="1"/>
</dbReference>
<dbReference type="InterPro" id="IPR012337">
    <property type="entry name" value="RNaseH-like_sf"/>
</dbReference>
<dbReference type="SUPFAM" id="SSF161008">
    <property type="entry name" value="Viral glycoprotein ectodomain-like"/>
    <property type="match status" value="1"/>
</dbReference>
<dbReference type="Gene3D" id="3.30.70.270">
    <property type="match status" value="2"/>
</dbReference>
<feature type="region of interest" description="Disordered" evidence="15">
    <location>
        <begin position="225"/>
        <end position="286"/>
    </location>
</feature>
<feature type="region of interest" description="Disordered" evidence="15">
    <location>
        <begin position="1113"/>
        <end position="1152"/>
    </location>
</feature>
<dbReference type="InterPro" id="IPR041588">
    <property type="entry name" value="Integrase_H2C2"/>
</dbReference>
<name>A0A267FDF0_9PLAT</name>
<feature type="domain" description="Integrase catalytic" evidence="19">
    <location>
        <begin position="2053"/>
        <end position="2213"/>
    </location>
</feature>
<dbReference type="InterPro" id="IPR050951">
    <property type="entry name" value="Retrovirus_Pol_polyprotein"/>
</dbReference>
<dbReference type="Pfam" id="PF17919">
    <property type="entry name" value="RT_RNaseH_2"/>
    <property type="match status" value="1"/>
</dbReference>
<dbReference type="EMBL" id="NIVC01001189">
    <property type="protein sequence ID" value="PAA71022.1"/>
    <property type="molecule type" value="Genomic_DNA"/>
</dbReference>
<feature type="compositionally biased region" description="Polar residues" evidence="15">
    <location>
        <begin position="435"/>
        <end position="445"/>
    </location>
</feature>
<keyword evidence="6" id="KW-0255">Endonuclease</keyword>
<dbReference type="PROSITE" id="PS50994">
    <property type="entry name" value="INTEGRASE"/>
    <property type="match status" value="1"/>
</dbReference>
<dbReference type="InterPro" id="IPR000477">
    <property type="entry name" value="RT_dom"/>
</dbReference>
<dbReference type="Gene3D" id="2.40.70.10">
    <property type="entry name" value="Acid Proteases"/>
    <property type="match status" value="1"/>
</dbReference>
<keyword evidence="14" id="KW-0479">Metal-binding</keyword>
<keyword evidence="14" id="KW-0863">Zinc-finger</keyword>
<comment type="caution">
    <text evidence="20">The sequence shown here is derived from an EMBL/GenBank/DDBJ whole genome shotgun (WGS) entry which is preliminary data.</text>
</comment>
<evidence type="ECO:0000259" key="19">
    <source>
        <dbReference type="PROSITE" id="PS50994"/>
    </source>
</evidence>
<evidence type="ECO:0000313" key="21">
    <source>
        <dbReference type="Proteomes" id="UP000215902"/>
    </source>
</evidence>
<evidence type="ECO:0000256" key="13">
    <source>
        <dbReference type="ARBA" id="ARBA00023268"/>
    </source>
</evidence>
<evidence type="ECO:0000259" key="17">
    <source>
        <dbReference type="PROSITE" id="PS50175"/>
    </source>
</evidence>
<dbReference type="GO" id="GO:0003677">
    <property type="term" value="F:DNA binding"/>
    <property type="evidence" value="ECO:0007669"/>
    <property type="project" value="UniProtKB-KW"/>
</dbReference>
<gene>
    <name evidence="20" type="ORF">BOX15_Mlig004385g5</name>
</gene>
<dbReference type="GO" id="GO:0004190">
    <property type="term" value="F:aspartic-type endopeptidase activity"/>
    <property type="evidence" value="ECO:0007669"/>
    <property type="project" value="UniProtKB-KW"/>
</dbReference>
<keyword evidence="12" id="KW-0238">DNA-binding</keyword>
<dbReference type="PANTHER" id="PTHR37984:SF5">
    <property type="entry name" value="PROTEIN NYNRIN-LIKE"/>
    <property type="match status" value="1"/>
</dbReference>
<dbReference type="CDD" id="cd09274">
    <property type="entry name" value="RNase_HI_RT_Ty3"/>
    <property type="match status" value="1"/>
</dbReference>
<feature type="compositionally biased region" description="Low complexity" evidence="15">
    <location>
        <begin position="136"/>
        <end position="149"/>
    </location>
</feature>
<evidence type="ECO:0000259" key="16">
    <source>
        <dbReference type="PROSITE" id="PS50158"/>
    </source>
</evidence>
<dbReference type="InterPro" id="IPR021109">
    <property type="entry name" value="Peptidase_aspartic_dom_sf"/>
</dbReference>
<keyword evidence="1" id="KW-0645">Protease</keyword>
<evidence type="ECO:0000256" key="4">
    <source>
        <dbReference type="ARBA" id="ARBA00022722"/>
    </source>
</evidence>
<dbReference type="InterPro" id="IPR001584">
    <property type="entry name" value="Integrase_cat-core"/>
</dbReference>
<dbReference type="SMART" id="SM00343">
    <property type="entry name" value="ZnF_C2HC"/>
    <property type="match status" value="3"/>
</dbReference>
<evidence type="ECO:0000259" key="18">
    <source>
        <dbReference type="PROSITE" id="PS50878"/>
    </source>
</evidence>
<dbReference type="InterPro" id="IPR036397">
    <property type="entry name" value="RNaseH_sf"/>
</dbReference>
<keyword evidence="9" id="KW-0694">RNA-binding</keyword>
<keyword evidence="2" id="KW-0808">Transferase</keyword>
<dbReference type="GO" id="GO:0015074">
    <property type="term" value="P:DNA integration"/>
    <property type="evidence" value="ECO:0007669"/>
    <property type="project" value="UniProtKB-KW"/>
</dbReference>
<dbReference type="GO" id="GO:0008270">
    <property type="term" value="F:zinc ion binding"/>
    <property type="evidence" value="ECO:0007669"/>
    <property type="project" value="UniProtKB-KW"/>
</dbReference>
<dbReference type="Gene3D" id="3.30.420.10">
    <property type="entry name" value="Ribonuclease H-like superfamily/Ribonuclease H"/>
    <property type="match status" value="1"/>
</dbReference>
<evidence type="ECO:0008006" key="22">
    <source>
        <dbReference type="Google" id="ProtNLM"/>
    </source>
</evidence>
<keyword evidence="7" id="KW-0378">Hydrolase</keyword>
<evidence type="ECO:0000256" key="12">
    <source>
        <dbReference type="ARBA" id="ARBA00023125"/>
    </source>
</evidence>
<keyword evidence="4" id="KW-0540">Nuclease</keyword>
<feature type="compositionally biased region" description="Pro residues" evidence="15">
    <location>
        <begin position="1134"/>
        <end position="1144"/>
    </location>
</feature>
<dbReference type="SUPFAM" id="SSF57756">
    <property type="entry name" value="Retrovirus zinc finger-like domains"/>
    <property type="match status" value="1"/>
</dbReference>
<dbReference type="CDD" id="cd00303">
    <property type="entry name" value="retropepsin_like"/>
    <property type="match status" value="1"/>
</dbReference>
<dbReference type="FunFam" id="3.30.420.10:FF:000032">
    <property type="entry name" value="Retrovirus-related Pol polyprotein from transposon 297-like Protein"/>
    <property type="match status" value="1"/>
</dbReference>
<feature type="domain" description="Peptidase A2" evidence="17">
    <location>
        <begin position="1185"/>
        <end position="1222"/>
    </location>
</feature>
<evidence type="ECO:0000256" key="5">
    <source>
        <dbReference type="ARBA" id="ARBA00022750"/>
    </source>
</evidence>
<evidence type="ECO:0000313" key="20">
    <source>
        <dbReference type="EMBL" id="PAA71022.1"/>
    </source>
</evidence>
<dbReference type="FunFam" id="3.30.70.270:FF:000020">
    <property type="entry name" value="Transposon Tf2-6 polyprotein-like Protein"/>
    <property type="match status" value="1"/>
</dbReference>
<feature type="compositionally biased region" description="Low complexity" evidence="15">
    <location>
        <begin position="233"/>
        <end position="271"/>
    </location>
</feature>